<dbReference type="InterPro" id="IPR006222">
    <property type="entry name" value="GCVT_N"/>
</dbReference>
<reference evidence="2 3" key="1">
    <citation type="submission" date="2021-07" db="EMBL/GenBank/DDBJ databases">
        <title>Stakelama flava sp. nov., a novel endophytic bacterium isolated from branch of Kandelia candel.</title>
        <authorList>
            <person name="Tuo L."/>
        </authorList>
    </citation>
    <scope>NUCLEOTIDE SEQUENCE [LARGE SCALE GENOMIC DNA]</scope>
    <source>
        <strain evidence="2 3">CBK3Z-3</strain>
    </source>
</reference>
<name>A0ABS6XN13_9SPHN</name>
<protein>
    <submittedName>
        <fullName evidence="2">Aminomethyl transferase family protein</fullName>
    </submittedName>
</protein>
<comment type="caution">
    <text evidence="2">The sequence shown here is derived from an EMBL/GenBank/DDBJ whole genome shotgun (WGS) entry which is preliminary data.</text>
</comment>
<organism evidence="2 3">
    <name type="scientific">Stakelama flava</name>
    <dbReference type="NCBI Taxonomy" id="2860338"/>
    <lineage>
        <taxon>Bacteria</taxon>
        <taxon>Pseudomonadati</taxon>
        <taxon>Pseudomonadota</taxon>
        <taxon>Alphaproteobacteria</taxon>
        <taxon>Sphingomonadales</taxon>
        <taxon>Sphingomonadaceae</taxon>
        <taxon>Stakelama</taxon>
    </lineage>
</organism>
<feature type="domain" description="GCVT N-terminal" evidence="1">
    <location>
        <begin position="33"/>
        <end position="248"/>
    </location>
</feature>
<dbReference type="PANTHER" id="PTHR43757:SF2">
    <property type="entry name" value="AMINOMETHYLTRANSFERASE, MITOCHONDRIAL"/>
    <property type="match status" value="1"/>
</dbReference>
<dbReference type="Pfam" id="PF01571">
    <property type="entry name" value="GCV_T"/>
    <property type="match status" value="1"/>
</dbReference>
<dbReference type="PANTHER" id="PTHR43757">
    <property type="entry name" value="AMINOMETHYLTRANSFERASE"/>
    <property type="match status" value="1"/>
</dbReference>
<evidence type="ECO:0000313" key="3">
    <source>
        <dbReference type="Proteomes" id="UP001197214"/>
    </source>
</evidence>
<accession>A0ABS6XN13</accession>
<dbReference type="GO" id="GO:0016740">
    <property type="term" value="F:transferase activity"/>
    <property type="evidence" value="ECO:0007669"/>
    <property type="project" value="UniProtKB-KW"/>
</dbReference>
<sequence>MGTLQDKIDRSGGALNMLQNSQIGQYVFPIAPEFSNWRDECEAWANTAVLLDQSHHMTDLYVEGPDTIRLLSDLAINNFKTFGRNKAKQLVTCNHEGQVIGDAVLFGLDDFRVNVVGRPHVPNWVQFNAVKGNYDVVVERDERTLGNNRGRRSFRFEVQGPNAWAILEKLNGGPIEDIKFFSMGKIKINGRNVRALKHGMAGAPGLELFGPAEEAEEVRAAILEAGRDFGLLQGGARAYSTASTESGWFASVLPAIYSDPQLADYRRWLPDKGFEANASLGGSMVSDQIEDFYITPWDAGYKFIDFNHDFIGRDALLAKQEAPHLRKVTLVWDNDDVVDIFRSQFNEGDERFKFMEAPAAYYATFPFDAVTANGSPVGFSTYVVYSSNARRWISLALVDASVAEGDTVEVTWGEPNGGSNRPVVERHKQTQVRAVVAPSPVASKIRQGYRPYQVEAA</sequence>
<gene>
    <name evidence="2" type="ORF">KY084_07880</name>
</gene>
<dbReference type="EMBL" id="JAHWZX010000005">
    <property type="protein sequence ID" value="MBW4330796.1"/>
    <property type="molecule type" value="Genomic_DNA"/>
</dbReference>
<evidence type="ECO:0000259" key="1">
    <source>
        <dbReference type="Pfam" id="PF01571"/>
    </source>
</evidence>
<evidence type="ECO:0000313" key="2">
    <source>
        <dbReference type="EMBL" id="MBW4330796.1"/>
    </source>
</evidence>
<keyword evidence="2" id="KW-0808">Transferase</keyword>
<dbReference type="Proteomes" id="UP001197214">
    <property type="component" value="Unassembled WGS sequence"/>
</dbReference>
<keyword evidence="3" id="KW-1185">Reference proteome</keyword>
<proteinExistence type="predicted"/>
<dbReference type="InterPro" id="IPR028896">
    <property type="entry name" value="GcvT/YgfZ/DmdA"/>
</dbReference>